<dbReference type="RefSeq" id="WP_200983491.1">
    <property type="nucleotide sequence ID" value="NZ_CP064654.1"/>
</dbReference>
<accession>A0A7S8F5U9</accession>
<evidence type="ECO:0000313" key="3">
    <source>
        <dbReference type="EMBL" id="QPC99779.1"/>
    </source>
</evidence>
<feature type="binding site" evidence="2">
    <location>
        <begin position="9"/>
        <end position="16"/>
    </location>
    <ligand>
        <name>ATP</name>
        <dbReference type="ChEBI" id="CHEBI:30616"/>
    </ligand>
</feature>
<dbReference type="Proteomes" id="UP000594459">
    <property type="component" value="Chromosome"/>
</dbReference>
<dbReference type="AlphaFoldDB" id="A0A7S8F5U9"/>
<keyword evidence="4" id="KW-1185">Reference proteome</keyword>
<evidence type="ECO:0000313" key="4">
    <source>
        <dbReference type="Proteomes" id="UP000594459"/>
    </source>
</evidence>
<name>A0A7S8F5U9_9SPHN</name>
<feature type="active site" evidence="1">
    <location>
        <position position="36"/>
    </location>
</feature>
<dbReference type="PIRSF" id="PIRSF007531">
    <property type="entry name" value="CPT"/>
    <property type="match status" value="1"/>
</dbReference>
<dbReference type="Gene3D" id="3.40.50.300">
    <property type="entry name" value="P-loop containing nucleotide triphosphate hydrolases"/>
    <property type="match status" value="1"/>
</dbReference>
<dbReference type="InterPro" id="IPR012853">
    <property type="entry name" value="CPT"/>
</dbReference>
<dbReference type="Pfam" id="PF07931">
    <property type="entry name" value="CPT"/>
    <property type="match status" value="1"/>
</dbReference>
<evidence type="ECO:0000256" key="1">
    <source>
        <dbReference type="PIRSR" id="PIRSR007531-1"/>
    </source>
</evidence>
<dbReference type="InterPro" id="IPR027417">
    <property type="entry name" value="P-loop_NTPase"/>
</dbReference>
<dbReference type="KEGG" id="qso:IRL76_04310"/>
<dbReference type="EMBL" id="CP064654">
    <property type="protein sequence ID" value="QPC99779.1"/>
    <property type="molecule type" value="Genomic_DNA"/>
</dbReference>
<sequence>MARVVVLTGVSSAGKSSLARKMQDQAERDWLHVTFDKFISMIPVGRETSPEWFVVRNAAKDPDVPEISFTSGPRGLELRQAMRDFVRVAADRGIDMIVDDVCTTLEVDDYRSQLAGHDLTVVRVDVPLAAAERREKARGDRMIGLTRNQAGRIHEGIDYDLTVVNDDGQLDACAARILAAVDAND</sequence>
<dbReference type="GO" id="GO:0005524">
    <property type="term" value="F:ATP binding"/>
    <property type="evidence" value="ECO:0007669"/>
    <property type="project" value="InterPro"/>
</dbReference>
<reference evidence="3 4" key="1">
    <citation type="submission" date="2020-11" db="EMBL/GenBank/DDBJ databases">
        <title>The genome sequence of Erythrobacter sp. 6D36.</title>
        <authorList>
            <person name="Liu Y."/>
        </authorList>
    </citation>
    <scope>NUCLEOTIDE SEQUENCE [LARGE SCALE GENOMIC DNA]</scope>
    <source>
        <strain evidence="3 4">6D36</strain>
    </source>
</reference>
<proteinExistence type="predicted"/>
<protein>
    <submittedName>
        <fullName evidence="3">AAA family ATPase</fullName>
    </submittedName>
</protein>
<evidence type="ECO:0000256" key="2">
    <source>
        <dbReference type="PIRSR" id="PIRSR007531-2"/>
    </source>
</evidence>
<organism evidence="3 4">
    <name type="scientific">Qipengyuania soli</name>
    <dbReference type="NCBI Taxonomy" id="2782568"/>
    <lineage>
        <taxon>Bacteria</taxon>
        <taxon>Pseudomonadati</taxon>
        <taxon>Pseudomonadota</taxon>
        <taxon>Alphaproteobacteria</taxon>
        <taxon>Sphingomonadales</taxon>
        <taxon>Erythrobacteraceae</taxon>
        <taxon>Qipengyuania</taxon>
    </lineage>
</organism>
<gene>
    <name evidence="3" type="ORF">IRL76_04310</name>
</gene>
<dbReference type="GO" id="GO:0016740">
    <property type="term" value="F:transferase activity"/>
    <property type="evidence" value="ECO:0007669"/>
    <property type="project" value="InterPro"/>
</dbReference>
<dbReference type="SUPFAM" id="SSF52540">
    <property type="entry name" value="P-loop containing nucleoside triphosphate hydrolases"/>
    <property type="match status" value="1"/>
</dbReference>